<dbReference type="STRING" id="1611254.A0A2G5TGE0"/>
<evidence type="ECO:0000256" key="7">
    <source>
        <dbReference type="ARBA" id="ARBA00023157"/>
    </source>
</evidence>
<dbReference type="AlphaFoldDB" id="A0A2G5TGE0"/>
<evidence type="ECO:0000256" key="6">
    <source>
        <dbReference type="ARBA" id="ARBA00023136"/>
    </source>
</evidence>
<dbReference type="InterPro" id="IPR036055">
    <property type="entry name" value="LDL_receptor-like_sf"/>
</dbReference>
<dbReference type="PANTHER" id="PTHR24270">
    <property type="entry name" value="LOW-DENSITY LIPOPROTEIN RECEPTOR-RELATED"/>
    <property type="match status" value="1"/>
</dbReference>
<comment type="caution">
    <text evidence="8">Lacks conserved residue(s) required for the propagation of feature annotation.</text>
</comment>
<keyword evidence="5" id="KW-1133">Transmembrane helix</keyword>
<evidence type="ECO:0008006" key="12">
    <source>
        <dbReference type="Google" id="ProtNLM"/>
    </source>
</evidence>
<evidence type="ECO:0000256" key="5">
    <source>
        <dbReference type="ARBA" id="ARBA00022989"/>
    </source>
</evidence>
<evidence type="ECO:0000256" key="8">
    <source>
        <dbReference type="PROSITE-ProRule" id="PRU00124"/>
    </source>
</evidence>
<dbReference type="PRINTS" id="PR00261">
    <property type="entry name" value="LDLRECEPTOR"/>
</dbReference>
<dbReference type="SUPFAM" id="SSF57424">
    <property type="entry name" value="LDL receptor-like module"/>
    <property type="match status" value="3"/>
</dbReference>
<dbReference type="PROSITE" id="PS01209">
    <property type="entry name" value="LDLRA_1"/>
    <property type="match status" value="1"/>
</dbReference>
<accession>A0A2G5TGE0</accession>
<evidence type="ECO:0000256" key="2">
    <source>
        <dbReference type="ARBA" id="ARBA00004308"/>
    </source>
</evidence>
<evidence type="ECO:0000256" key="1">
    <source>
        <dbReference type="ARBA" id="ARBA00004167"/>
    </source>
</evidence>
<keyword evidence="9" id="KW-0732">Signal</keyword>
<keyword evidence="6" id="KW-0472">Membrane</keyword>
<dbReference type="GO" id="GO:0005886">
    <property type="term" value="C:plasma membrane"/>
    <property type="evidence" value="ECO:0007669"/>
    <property type="project" value="TreeGrafter"/>
</dbReference>
<feature type="signal peptide" evidence="9">
    <location>
        <begin position="1"/>
        <end position="19"/>
    </location>
</feature>
<feature type="disulfide bond" evidence="8">
    <location>
        <begin position="178"/>
        <end position="193"/>
    </location>
</feature>
<gene>
    <name evidence="10" type="primary">Cnig_chr_V.g18927</name>
    <name evidence="10" type="ORF">B9Z55_018927</name>
</gene>
<dbReference type="PANTHER" id="PTHR24270:SF59">
    <property type="entry name" value="LDL RECEPTOR REPEAT-CONTAINING PROTEIN EGG-1-RELATED"/>
    <property type="match status" value="1"/>
</dbReference>
<comment type="caution">
    <text evidence="10">The sequence shown here is derived from an EMBL/GenBank/DDBJ whole genome shotgun (WGS) entry which is preliminary data.</text>
</comment>
<keyword evidence="7 8" id="KW-1015">Disulfide bond</keyword>
<dbReference type="PROSITE" id="PS50068">
    <property type="entry name" value="LDLRA_2"/>
    <property type="match status" value="4"/>
</dbReference>
<dbReference type="InterPro" id="IPR050685">
    <property type="entry name" value="LDLR"/>
</dbReference>
<dbReference type="CDD" id="cd00112">
    <property type="entry name" value="LDLa"/>
    <property type="match status" value="4"/>
</dbReference>
<dbReference type="GO" id="GO:0016192">
    <property type="term" value="P:vesicle-mediated transport"/>
    <property type="evidence" value="ECO:0007669"/>
    <property type="project" value="UniProtKB-ARBA"/>
</dbReference>
<dbReference type="SMART" id="SM00192">
    <property type="entry name" value="LDLa"/>
    <property type="match status" value="4"/>
</dbReference>
<evidence type="ECO:0000313" key="11">
    <source>
        <dbReference type="Proteomes" id="UP000230233"/>
    </source>
</evidence>
<feature type="chain" id="PRO_5013673839" description="Chitin-binding type-2 domain-containing protein" evidence="9">
    <location>
        <begin position="20"/>
        <end position="317"/>
    </location>
</feature>
<organism evidence="10 11">
    <name type="scientific">Caenorhabditis nigoni</name>
    <dbReference type="NCBI Taxonomy" id="1611254"/>
    <lineage>
        <taxon>Eukaryota</taxon>
        <taxon>Metazoa</taxon>
        <taxon>Ecdysozoa</taxon>
        <taxon>Nematoda</taxon>
        <taxon>Chromadorea</taxon>
        <taxon>Rhabditida</taxon>
        <taxon>Rhabditina</taxon>
        <taxon>Rhabditomorpha</taxon>
        <taxon>Rhabditoidea</taxon>
        <taxon>Rhabditidae</taxon>
        <taxon>Peloderinae</taxon>
        <taxon>Caenorhabditis</taxon>
    </lineage>
</organism>
<dbReference type="GO" id="GO:0012505">
    <property type="term" value="C:endomembrane system"/>
    <property type="evidence" value="ECO:0007669"/>
    <property type="project" value="UniProtKB-SubCell"/>
</dbReference>
<evidence type="ECO:0000256" key="3">
    <source>
        <dbReference type="ARBA" id="ARBA00022692"/>
    </source>
</evidence>
<dbReference type="Gene3D" id="4.10.400.10">
    <property type="entry name" value="Low-density Lipoprotein Receptor"/>
    <property type="match status" value="4"/>
</dbReference>
<proteinExistence type="predicted"/>
<reference evidence="11" key="1">
    <citation type="submission" date="2017-10" db="EMBL/GenBank/DDBJ databases">
        <title>Rapid genome shrinkage in a self-fertile nematode reveals novel sperm competition proteins.</title>
        <authorList>
            <person name="Yin D."/>
            <person name="Schwarz E.M."/>
            <person name="Thomas C.G."/>
            <person name="Felde R.L."/>
            <person name="Korf I.F."/>
            <person name="Cutter A.D."/>
            <person name="Schartner C.M."/>
            <person name="Ralston E.J."/>
            <person name="Meyer B.J."/>
            <person name="Haag E.S."/>
        </authorList>
    </citation>
    <scope>NUCLEOTIDE SEQUENCE [LARGE SCALE GENOMIC DNA]</scope>
    <source>
        <strain evidence="11">JU1422</strain>
    </source>
</reference>
<feature type="disulfide bond" evidence="8">
    <location>
        <begin position="262"/>
        <end position="277"/>
    </location>
</feature>
<dbReference type="Pfam" id="PF00057">
    <property type="entry name" value="Ldl_recept_a"/>
    <property type="match status" value="3"/>
</dbReference>
<dbReference type="OrthoDB" id="9990982at2759"/>
<evidence type="ECO:0000256" key="4">
    <source>
        <dbReference type="ARBA" id="ARBA00022737"/>
    </source>
</evidence>
<evidence type="ECO:0000313" key="10">
    <source>
        <dbReference type="EMBL" id="PIC26320.1"/>
    </source>
</evidence>
<dbReference type="InterPro" id="IPR023415">
    <property type="entry name" value="LDLR_class-A_CS"/>
</dbReference>
<dbReference type="Proteomes" id="UP000230233">
    <property type="component" value="Chromosome V"/>
</dbReference>
<keyword evidence="3" id="KW-0812">Transmembrane</keyword>
<name>A0A2G5TGE0_9PELO</name>
<sequence length="317" mass="35253">MAWLVETVLFLFAIRQALPQDVYGAPQQPYPYVQPSASSGSGSYIPNPQSSIHTVQQPYPNVDVVEPDVDSVDIYETEEPQFKVVNPFFPIGRDYFVYNTSCSHIFFQCSIGQTFLLSCTSQDQAFDKSTENCNFKNAVKFCPEYDHVMHCTIKDTCTENEFACCAMPQTCIHVSKRCDGHPDCADGEDENNCPSCARDEFACVKSEHCNPANKRCDGVAGDCEDGSNLDEIGCSKNTTCIGKFVCGTSRGGVSCVDLEMHCDGKKDCLNGEDEMNCKQEGKQKYLLCENQKQSVTRLQWCNGETDCADGSDEKYCY</sequence>
<protein>
    <recommendedName>
        <fullName evidence="12">Chitin-binding type-2 domain-containing protein</fullName>
    </recommendedName>
</protein>
<keyword evidence="4" id="KW-0677">Repeat</keyword>
<evidence type="ECO:0000256" key="9">
    <source>
        <dbReference type="SAM" id="SignalP"/>
    </source>
</evidence>
<keyword evidence="11" id="KW-1185">Reference proteome</keyword>
<feature type="disulfide bond" evidence="8">
    <location>
        <begin position="301"/>
        <end position="316"/>
    </location>
</feature>
<dbReference type="InterPro" id="IPR002172">
    <property type="entry name" value="LDrepeatLR_classA_rpt"/>
</dbReference>
<dbReference type="EMBL" id="PDUG01000005">
    <property type="protein sequence ID" value="PIC26320.1"/>
    <property type="molecule type" value="Genomic_DNA"/>
</dbReference>
<comment type="subcellular location">
    <subcellularLocation>
        <location evidence="2">Endomembrane system</location>
    </subcellularLocation>
    <subcellularLocation>
        <location evidence="1">Membrane</location>
        <topology evidence="1">Single-pass membrane protein</topology>
    </subcellularLocation>
</comment>